<evidence type="ECO:0000259" key="10">
    <source>
        <dbReference type="SMART" id="SM00387"/>
    </source>
</evidence>
<keyword evidence="12" id="KW-1185">Reference proteome</keyword>
<dbReference type="RefSeq" id="WP_270071626.1">
    <property type="nucleotide sequence ID" value="NZ_JAJAQC010000010.1"/>
</dbReference>
<dbReference type="CDD" id="cd16917">
    <property type="entry name" value="HATPase_UhpB-NarQ-NarX-like"/>
    <property type="match status" value="1"/>
</dbReference>
<keyword evidence="7" id="KW-0067">ATP-binding</keyword>
<dbReference type="EMBL" id="JAJAQC010000010">
    <property type="protein sequence ID" value="MDA0564341.1"/>
    <property type="molecule type" value="Genomic_DNA"/>
</dbReference>
<feature type="domain" description="Histidine kinase/HSP90-like ATPase" evidence="10">
    <location>
        <begin position="297"/>
        <end position="386"/>
    </location>
</feature>
<organism evidence="11 12">
    <name type="scientific">Streptomonospora mangrovi</name>
    <dbReference type="NCBI Taxonomy" id="2883123"/>
    <lineage>
        <taxon>Bacteria</taxon>
        <taxon>Bacillati</taxon>
        <taxon>Actinomycetota</taxon>
        <taxon>Actinomycetes</taxon>
        <taxon>Streptosporangiales</taxon>
        <taxon>Nocardiopsidaceae</taxon>
        <taxon>Streptomonospora</taxon>
    </lineage>
</organism>
<evidence type="ECO:0000313" key="12">
    <source>
        <dbReference type="Proteomes" id="UP001140076"/>
    </source>
</evidence>
<dbReference type="Proteomes" id="UP001140076">
    <property type="component" value="Unassembled WGS sequence"/>
</dbReference>
<evidence type="ECO:0000256" key="9">
    <source>
        <dbReference type="SAM" id="Phobius"/>
    </source>
</evidence>
<keyword evidence="9" id="KW-0472">Membrane</keyword>
<comment type="caution">
    <text evidence="11">The sequence shown here is derived from an EMBL/GenBank/DDBJ whole genome shotgun (WGS) entry which is preliminary data.</text>
</comment>
<accession>A0A9X3SMH6</accession>
<feature type="transmembrane region" description="Helical" evidence="9">
    <location>
        <begin position="21"/>
        <end position="47"/>
    </location>
</feature>
<dbReference type="AlphaFoldDB" id="A0A9X3SMH6"/>
<evidence type="ECO:0000256" key="8">
    <source>
        <dbReference type="ARBA" id="ARBA00023012"/>
    </source>
</evidence>
<name>A0A9X3SMH6_9ACTN</name>
<dbReference type="InterPro" id="IPR050482">
    <property type="entry name" value="Sensor_HK_TwoCompSys"/>
</dbReference>
<evidence type="ECO:0000256" key="5">
    <source>
        <dbReference type="ARBA" id="ARBA00022741"/>
    </source>
</evidence>
<keyword evidence="9" id="KW-1133">Transmembrane helix</keyword>
<evidence type="ECO:0000256" key="2">
    <source>
        <dbReference type="ARBA" id="ARBA00012438"/>
    </source>
</evidence>
<evidence type="ECO:0000256" key="4">
    <source>
        <dbReference type="ARBA" id="ARBA00022679"/>
    </source>
</evidence>
<dbReference type="PANTHER" id="PTHR24421:SF10">
    <property type="entry name" value="NITRATE_NITRITE SENSOR PROTEIN NARQ"/>
    <property type="match status" value="1"/>
</dbReference>
<evidence type="ECO:0000256" key="7">
    <source>
        <dbReference type="ARBA" id="ARBA00022840"/>
    </source>
</evidence>
<dbReference type="InterPro" id="IPR011712">
    <property type="entry name" value="Sig_transdc_His_kin_sub3_dim/P"/>
</dbReference>
<dbReference type="GO" id="GO:0000155">
    <property type="term" value="F:phosphorelay sensor kinase activity"/>
    <property type="evidence" value="ECO:0007669"/>
    <property type="project" value="InterPro"/>
</dbReference>
<keyword evidence="6 11" id="KW-0418">Kinase</keyword>
<dbReference type="EC" id="2.7.13.3" evidence="2"/>
<evidence type="ECO:0000256" key="3">
    <source>
        <dbReference type="ARBA" id="ARBA00022553"/>
    </source>
</evidence>
<dbReference type="InterPro" id="IPR003594">
    <property type="entry name" value="HATPase_dom"/>
</dbReference>
<comment type="catalytic activity">
    <reaction evidence="1">
        <text>ATP + protein L-histidine = ADP + protein N-phospho-L-histidine.</text>
        <dbReference type="EC" id="2.7.13.3"/>
    </reaction>
</comment>
<reference evidence="11" key="1">
    <citation type="submission" date="2021-10" db="EMBL/GenBank/DDBJ databases">
        <title>Streptomonospora sp. nov., isolated from mangrove soil.</title>
        <authorList>
            <person name="Chen X."/>
            <person name="Ge X."/>
            <person name="Liu W."/>
        </authorList>
    </citation>
    <scope>NUCLEOTIDE SEQUENCE</scope>
    <source>
        <strain evidence="11">S1-112</strain>
    </source>
</reference>
<protein>
    <recommendedName>
        <fullName evidence="2">histidine kinase</fullName>
        <ecNumber evidence="2">2.7.13.3</ecNumber>
    </recommendedName>
</protein>
<dbReference type="GO" id="GO:0016020">
    <property type="term" value="C:membrane"/>
    <property type="evidence" value="ECO:0007669"/>
    <property type="project" value="InterPro"/>
</dbReference>
<dbReference type="SMART" id="SM00387">
    <property type="entry name" value="HATPase_c"/>
    <property type="match status" value="1"/>
</dbReference>
<sequence>MTPEPRVRRGAARQLARSSALAAAGALLGVATAVAELWLALLCAAALPLAPLLLWPPARPALPAALGPVVRALTRLELYRLARCYDIEIPGPHTLPRSLGYLAARWPLGMLGALVLGVFPAGAYLVVSPLGALDGNSPAIVVFGLMFMYLSVQGTVGLIGMERWLARTVLGPTRQDLLEERVAELTASRAGVVEAVDEERRRIERDLHDGVQQRLVSLAMLLGRAQRGRDPDRAAALVRDAHQEARQALDELREVAFRVYPIVLDEFGLETALASLADRSSLPLHVDYTLARQPARSVATAVYFAVREAVTNAAKHAGADSVRVEVGEEHGVLTVRVTDNGRGGADPRGTGLSGLARRVAAVDGTLRVDSPPGGPTVLTARLPADPPAVPPRPPAGVPVAVAAGAGAGAAEGSP</sequence>
<keyword evidence="3" id="KW-0597">Phosphoprotein</keyword>
<dbReference type="GO" id="GO:0046983">
    <property type="term" value="F:protein dimerization activity"/>
    <property type="evidence" value="ECO:0007669"/>
    <property type="project" value="InterPro"/>
</dbReference>
<evidence type="ECO:0000256" key="1">
    <source>
        <dbReference type="ARBA" id="ARBA00000085"/>
    </source>
</evidence>
<dbReference type="InterPro" id="IPR036890">
    <property type="entry name" value="HATPase_C_sf"/>
</dbReference>
<keyword evidence="4" id="KW-0808">Transferase</keyword>
<dbReference type="Pfam" id="PF07730">
    <property type="entry name" value="HisKA_3"/>
    <property type="match status" value="1"/>
</dbReference>
<dbReference type="Gene3D" id="3.30.565.10">
    <property type="entry name" value="Histidine kinase-like ATPase, C-terminal domain"/>
    <property type="match status" value="1"/>
</dbReference>
<keyword evidence="8" id="KW-0902">Two-component regulatory system</keyword>
<keyword evidence="9" id="KW-0812">Transmembrane</keyword>
<dbReference type="Pfam" id="PF02518">
    <property type="entry name" value="HATPase_c"/>
    <property type="match status" value="1"/>
</dbReference>
<evidence type="ECO:0000313" key="11">
    <source>
        <dbReference type="EMBL" id="MDA0564341.1"/>
    </source>
</evidence>
<feature type="transmembrane region" description="Helical" evidence="9">
    <location>
        <begin position="106"/>
        <end position="127"/>
    </location>
</feature>
<dbReference type="PANTHER" id="PTHR24421">
    <property type="entry name" value="NITRATE/NITRITE SENSOR PROTEIN NARX-RELATED"/>
    <property type="match status" value="1"/>
</dbReference>
<proteinExistence type="predicted"/>
<gene>
    <name evidence="11" type="ORF">LG943_08380</name>
</gene>
<keyword evidence="5" id="KW-0547">Nucleotide-binding</keyword>
<evidence type="ECO:0000256" key="6">
    <source>
        <dbReference type="ARBA" id="ARBA00022777"/>
    </source>
</evidence>
<dbReference type="GO" id="GO:0005524">
    <property type="term" value="F:ATP binding"/>
    <property type="evidence" value="ECO:0007669"/>
    <property type="project" value="UniProtKB-KW"/>
</dbReference>
<dbReference type="SUPFAM" id="SSF55874">
    <property type="entry name" value="ATPase domain of HSP90 chaperone/DNA topoisomerase II/histidine kinase"/>
    <property type="match status" value="1"/>
</dbReference>
<dbReference type="Gene3D" id="1.20.5.1930">
    <property type="match status" value="1"/>
</dbReference>
<feature type="transmembrane region" description="Helical" evidence="9">
    <location>
        <begin position="139"/>
        <end position="160"/>
    </location>
</feature>